<evidence type="ECO:0000313" key="3">
    <source>
        <dbReference type="Proteomes" id="UP001597262"/>
    </source>
</evidence>
<dbReference type="InterPro" id="IPR032494">
    <property type="entry name" value="Phage_TTP_N"/>
</dbReference>
<dbReference type="Pfam" id="PF16461">
    <property type="entry name" value="Phage_TTP_12"/>
    <property type="match status" value="1"/>
</dbReference>
<dbReference type="Gene3D" id="4.10.410.40">
    <property type="match status" value="1"/>
</dbReference>
<gene>
    <name evidence="2" type="ORF">ACFQ3W_11215</name>
</gene>
<evidence type="ECO:0000313" key="2">
    <source>
        <dbReference type="EMBL" id="MFD1176865.1"/>
    </source>
</evidence>
<proteinExistence type="predicted"/>
<evidence type="ECO:0000259" key="1">
    <source>
        <dbReference type="Pfam" id="PF16461"/>
    </source>
</evidence>
<dbReference type="NCBIfam" id="NF047353">
    <property type="entry name" value="tube_lmo2291"/>
    <property type="match status" value="1"/>
</dbReference>
<feature type="domain" description="Lambda phage tail tube protein N-terminal" evidence="1">
    <location>
        <begin position="20"/>
        <end position="133"/>
    </location>
</feature>
<name>A0ABW3RXK4_9BACL</name>
<protein>
    <submittedName>
        <fullName evidence="2">Phage tail tube protein</fullName>
    </submittedName>
</protein>
<comment type="caution">
    <text evidence="2">The sequence shown here is derived from an EMBL/GenBank/DDBJ whole genome shotgun (WGS) entry which is preliminary data.</text>
</comment>
<accession>A0ABW3RXK4</accession>
<sequence>MNKLANRAVGTKLKFDTKYVAELTSIGGLELSADNIDVTSLDSDGGYRQFIGGFKDGGEVSLSGFFNPGDPGQAAVYAAFESGATVPCGIEFPTALGASWTFNAVVTGFSTGAELEEAVSFEATLKVSGKPTLVLPTPAP</sequence>
<reference evidence="3" key="1">
    <citation type="journal article" date="2019" name="Int. J. Syst. Evol. Microbiol.">
        <title>The Global Catalogue of Microorganisms (GCM) 10K type strain sequencing project: providing services to taxonomists for standard genome sequencing and annotation.</title>
        <authorList>
            <consortium name="The Broad Institute Genomics Platform"/>
            <consortium name="The Broad Institute Genome Sequencing Center for Infectious Disease"/>
            <person name="Wu L."/>
            <person name="Ma J."/>
        </authorList>
    </citation>
    <scope>NUCLEOTIDE SEQUENCE [LARGE SCALE GENOMIC DNA]</scope>
    <source>
        <strain evidence="3">CCUG 59189</strain>
    </source>
</reference>
<dbReference type="Proteomes" id="UP001597262">
    <property type="component" value="Unassembled WGS sequence"/>
</dbReference>
<keyword evidence="3" id="KW-1185">Reference proteome</keyword>
<organism evidence="2 3">
    <name type="scientific">Paenibacillus puldeungensis</name>
    <dbReference type="NCBI Taxonomy" id="696536"/>
    <lineage>
        <taxon>Bacteria</taxon>
        <taxon>Bacillati</taxon>
        <taxon>Bacillota</taxon>
        <taxon>Bacilli</taxon>
        <taxon>Bacillales</taxon>
        <taxon>Paenibacillaceae</taxon>
        <taxon>Paenibacillus</taxon>
    </lineage>
</organism>
<dbReference type="EMBL" id="JBHTLM010000006">
    <property type="protein sequence ID" value="MFD1176865.1"/>
    <property type="molecule type" value="Genomic_DNA"/>
</dbReference>
<dbReference type="RefSeq" id="WP_379319306.1">
    <property type="nucleotide sequence ID" value="NZ_JBHTLM010000006.1"/>
</dbReference>